<name>A0A5C6Z0R1_9FLAO</name>
<evidence type="ECO:0000313" key="10">
    <source>
        <dbReference type="EMBL" id="TXD73050.1"/>
    </source>
</evidence>
<evidence type="ECO:0000256" key="8">
    <source>
        <dbReference type="ARBA" id="ARBA00023118"/>
    </source>
</evidence>
<evidence type="ECO:0000256" key="4">
    <source>
        <dbReference type="ARBA" id="ARBA00022723"/>
    </source>
</evidence>
<keyword evidence="5 9" id="KW-0255">Endonuclease</keyword>
<dbReference type="InterPro" id="IPR021127">
    <property type="entry name" value="CRISPR_associated_Cas2"/>
</dbReference>
<keyword evidence="7 9" id="KW-0460">Magnesium</keyword>
<sequence>MNENNFTRLNQYRTMWVLVFFDLPTETRLERKAAARFRKNLLDDGFAMFQFSIYMRFCASRENATVHIKRTQNALPKKGKVGIMQITDKQFGMIELFNGQMEVRAEAPSQQLELF</sequence>
<dbReference type="OrthoDB" id="9791737at2"/>
<dbReference type="Pfam" id="PF09827">
    <property type="entry name" value="CRISPR_Cas2"/>
    <property type="match status" value="1"/>
</dbReference>
<evidence type="ECO:0000256" key="9">
    <source>
        <dbReference type="HAMAP-Rule" id="MF_01471"/>
    </source>
</evidence>
<evidence type="ECO:0000313" key="11">
    <source>
        <dbReference type="Proteomes" id="UP000321497"/>
    </source>
</evidence>
<gene>
    <name evidence="9 10" type="primary">cas2</name>
    <name evidence="10" type="ORF">ESU54_10380</name>
</gene>
<keyword evidence="3 9" id="KW-0540">Nuclease</keyword>
<evidence type="ECO:0000256" key="2">
    <source>
        <dbReference type="ARBA" id="ARBA00009959"/>
    </source>
</evidence>
<keyword evidence="6 9" id="KW-0378">Hydrolase</keyword>
<protein>
    <recommendedName>
        <fullName evidence="9">CRISPR-associated endoribonuclease Cas2</fullName>
        <ecNumber evidence="9">3.1.-.-</ecNumber>
    </recommendedName>
</protein>
<keyword evidence="4 9" id="KW-0479">Metal-binding</keyword>
<dbReference type="GO" id="GO:0004521">
    <property type="term" value="F:RNA endonuclease activity"/>
    <property type="evidence" value="ECO:0007669"/>
    <property type="project" value="InterPro"/>
</dbReference>
<comment type="caution">
    <text evidence="10">The sequence shown here is derived from an EMBL/GenBank/DDBJ whole genome shotgun (WGS) entry which is preliminary data.</text>
</comment>
<evidence type="ECO:0000256" key="6">
    <source>
        <dbReference type="ARBA" id="ARBA00022801"/>
    </source>
</evidence>
<dbReference type="HAMAP" id="MF_01471">
    <property type="entry name" value="Cas2"/>
    <property type="match status" value="1"/>
</dbReference>
<dbReference type="EMBL" id="VORT01000006">
    <property type="protein sequence ID" value="TXD73050.1"/>
    <property type="molecule type" value="Genomic_DNA"/>
</dbReference>
<dbReference type="GO" id="GO:0046872">
    <property type="term" value="F:metal ion binding"/>
    <property type="evidence" value="ECO:0007669"/>
    <property type="project" value="UniProtKB-UniRule"/>
</dbReference>
<evidence type="ECO:0000256" key="5">
    <source>
        <dbReference type="ARBA" id="ARBA00022759"/>
    </source>
</evidence>
<proteinExistence type="inferred from homology"/>
<organism evidence="10 11">
    <name type="scientific">Aequorivita antarctica</name>
    <dbReference type="NCBI Taxonomy" id="153266"/>
    <lineage>
        <taxon>Bacteria</taxon>
        <taxon>Pseudomonadati</taxon>
        <taxon>Bacteroidota</taxon>
        <taxon>Flavobacteriia</taxon>
        <taxon>Flavobacteriales</taxon>
        <taxon>Flavobacteriaceae</taxon>
        <taxon>Aequorivita</taxon>
    </lineage>
</organism>
<dbReference type="AlphaFoldDB" id="A0A5C6Z0R1"/>
<comment type="similarity">
    <text evidence="2 9">Belongs to the CRISPR-associated endoribonuclease Cas2 protein family.</text>
</comment>
<comment type="cofactor">
    <cofactor evidence="1 9">
        <name>Mg(2+)</name>
        <dbReference type="ChEBI" id="CHEBI:18420"/>
    </cofactor>
</comment>
<dbReference type="EC" id="3.1.-.-" evidence="9"/>
<reference evidence="10 11" key="1">
    <citation type="submission" date="2019-08" db="EMBL/GenBank/DDBJ databases">
        <title>Genome of Aequorivita antarctica SW49 (type strain).</title>
        <authorList>
            <person name="Bowman J.P."/>
        </authorList>
    </citation>
    <scope>NUCLEOTIDE SEQUENCE [LARGE SCALE GENOMIC DNA]</scope>
    <source>
        <strain evidence="10 11">SW49</strain>
    </source>
</reference>
<evidence type="ECO:0000256" key="3">
    <source>
        <dbReference type="ARBA" id="ARBA00022722"/>
    </source>
</evidence>
<dbReference type="NCBIfam" id="TIGR01573">
    <property type="entry name" value="cas2"/>
    <property type="match status" value="1"/>
</dbReference>
<comment type="function">
    <text evidence="9">CRISPR (clustered regularly interspaced short palindromic repeat), is an adaptive immune system that provides protection against mobile genetic elements (viruses, transposable elements and conjugative plasmids). CRISPR clusters contain sequences complementary to antecedent mobile elements and target invading nucleic acids. CRISPR clusters are transcribed and processed into CRISPR RNA (crRNA). Functions as a ssRNA-specific endoribonuclease. Involved in the integration of spacer DNA into the CRISPR cassette.</text>
</comment>
<dbReference type="SUPFAM" id="SSF143430">
    <property type="entry name" value="TTP0101/SSO1404-like"/>
    <property type="match status" value="1"/>
</dbReference>
<accession>A0A5C6Z0R1</accession>
<dbReference type="RefSeq" id="WP_111845759.1">
    <property type="nucleotide sequence ID" value="NZ_UEGI01000025.1"/>
</dbReference>
<dbReference type="InterPro" id="IPR019199">
    <property type="entry name" value="Virulence_VapD/CRISPR_Cas2"/>
</dbReference>
<dbReference type="GO" id="GO:0016787">
    <property type="term" value="F:hydrolase activity"/>
    <property type="evidence" value="ECO:0007669"/>
    <property type="project" value="UniProtKB-KW"/>
</dbReference>
<feature type="binding site" evidence="9">
    <location>
        <position position="22"/>
    </location>
    <ligand>
        <name>Mg(2+)</name>
        <dbReference type="ChEBI" id="CHEBI:18420"/>
        <note>catalytic</note>
    </ligand>
</feature>
<comment type="subunit">
    <text evidence="9">Homodimer, forms a heterotetramer with a Cas1 homodimer.</text>
</comment>
<dbReference type="GO" id="GO:0043571">
    <property type="term" value="P:maintenance of CRISPR repeat elements"/>
    <property type="evidence" value="ECO:0007669"/>
    <property type="project" value="UniProtKB-UniRule"/>
</dbReference>
<keyword evidence="8 9" id="KW-0051">Antiviral defense</keyword>
<evidence type="ECO:0000256" key="1">
    <source>
        <dbReference type="ARBA" id="ARBA00001946"/>
    </source>
</evidence>
<evidence type="ECO:0000256" key="7">
    <source>
        <dbReference type="ARBA" id="ARBA00022842"/>
    </source>
</evidence>
<dbReference type="Proteomes" id="UP000321497">
    <property type="component" value="Unassembled WGS sequence"/>
</dbReference>
<keyword evidence="11" id="KW-1185">Reference proteome</keyword>
<dbReference type="GO" id="GO:0051607">
    <property type="term" value="P:defense response to virus"/>
    <property type="evidence" value="ECO:0007669"/>
    <property type="project" value="UniProtKB-UniRule"/>
</dbReference>